<feature type="region of interest" description="Disordered" evidence="1">
    <location>
        <begin position="1132"/>
        <end position="1153"/>
    </location>
</feature>
<organism evidence="2 3">
    <name type="scientific">Penicillium canescens</name>
    <dbReference type="NCBI Taxonomy" id="5083"/>
    <lineage>
        <taxon>Eukaryota</taxon>
        <taxon>Fungi</taxon>
        <taxon>Dikarya</taxon>
        <taxon>Ascomycota</taxon>
        <taxon>Pezizomycotina</taxon>
        <taxon>Eurotiomycetes</taxon>
        <taxon>Eurotiomycetidae</taxon>
        <taxon>Eurotiales</taxon>
        <taxon>Aspergillaceae</taxon>
        <taxon>Penicillium</taxon>
    </lineage>
</organism>
<feature type="region of interest" description="Disordered" evidence="1">
    <location>
        <begin position="587"/>
        <end position="645"/>
    </location>
</feature>
<feature type="region of interest" description="Disordered" evidence="1">
    <location>
        <begin position="27"/>
        <end position="46"/>
    </location>
</feature>
<feature type="compositionally biased region" description="Polar residues" evidence="1">
    <location>
        <begin position="598"/>
        <end position="608"/>
    </location>
</feature>
<reference evidence="2" key="1">
    <citation type="journal article" date="2023" name="IMA Fungus">
        <title>Comparative genomic study of the Penicillium genus elucidates a diverse pangenome and 15 lateral gene transfer events.</title>
        <authorList>
            <person name="Petersen C."/>
            <person name="Sorensen T."/>
            <person name="Nielsen M.R."/>
            <person name="Sondergaard T.E."/>
            <person name="Sorensen J.L."/>
            <person name="Fitzpatrick D.A."/>
            <person name="Frisvad J.C."/>
            <person name="Nielsen K.L."/>
        </authorList>
    </citation>
    <scope>NUCLEOTIDE SEQUENCE</scope>
    <source>
        <strain evidence="2">IBT 15450</strain>
    </source>
</reference>
<feature type="compositionally biased region" description="Polar residues" evidence="1">
    <location>
        <begin position="1228"/>
        <end position="1237"/>
    </location>
</feature>
<name>A0AAD6IA07_PENCN</name>
<feature type="region of interest" description="Disordered" evidence="1">
    <location>
        <begin position="117"/>
        <end position="197"/>
    </location>
</feature>
<sequence>MERGEVPPSAGDGDHPREEAVWNTLNANGTMTRSGTQAILPGTQDNVERMPSTINSRAVSSTTPGVLEYLSNEERVRFQESVNQICQILSRSTAVPAVQGLDFNSLGGLCQVLGPDRPNIGDDESPNIPSAPNAAEKPLPLSHSNESRSHLPRLSDGQELSPDPASTTELPSHFQPEPESSPDVPMPDAHHTNAPPRLEYPMSLLASSHHSDASMVVIPSVGTGYHPPEDAAAVDSDGNVTMGGTEALSTGPQGDDERYSQAHGEVSLTSKMTSVSGQEPALLAQSDNSQLKGNNESQSTLSRPSEGQALPQGSERTTDIASYVQQEPSTPESYHTPVTPVTWRQIDYPMTSSPPSGNEVAIRGQGDLALSPSAETGAMEDAAGMMDPSGNQIVGGELVPWVGQDHNAEGSSRRRLPIKFGRYGRNGSKWRRFHLAQNTRNLKVKSFSKKLSTTQEDKKLVSRNDKSVEQQGIKLALANSRPRLIHGKMGRTVVRKMSTVSKSQAVQRNNRRSGRIAGRDSQWSTSRALTLRNRASNDPHSFTVTVVPSSTRDFTSILPFPFGEEPPSLPISLSTLAWPAHSVDEVTSLSDSGDRNCDNQSTDGTNIHSPRPLVPDTESLSTIEGKRHHPIWEDDGKEGESRKQWLSSRELEYTGDMETDDVDPGIAIRTEGFVPGSRATYSNGSNDSLPMQAGALSQTPNNTPKQPDSNQARPTRPHSVQRSDASPLSATKSDRGVTAPYESTSQTSALADVQGNSSTHLEAAQEATPTKQSPCQTSIVSPPTASEVIEENLSPPRPITDPPTNDKGKAAVRNLSPPPLAMEEAAAHHLYPFNDVVLVNTHPQGDPGTQDYPLDGSSLALREKRSLPCAAGDTFVDPLNESHNHNPGNGSLRMIEEGENTQDYLVQREQSRSGAHEPWQSRLSAMTKPTLPRLDISHSSGNDTPRSVSHYSHTRKSGGQTPDFEGCTHSPAPTLTRDQPYPHVVEDQALPNQMTMENNEPTTPHSIRWKSQLGLFEDKEPPGIEGPNHANIPERPREGTVDGLSVAGTLETLNEENDVLNRTLKPISQPSAATEAMNTSLDNRNVDSHCPIPKSPSPPRELGRSNPYTHQASAESEGALLVTSLSPIAQDQEHNPEQETNDTGPPGTPSVEHVVGSLASGLNQGNTVLHKRVDSSQELCTPISTQQTTVYSQVEGTKPLGTSGPVESIDTETEHGATGATASHTSSRNQEGQQANDGTLDAHPPVTTPQSAHTFDPRYPIMSVNETPIHHTAMNASNGIVRDNDTIGVAQVNEQPEPMEGLVGALAEPYSTGNLRTDSDDSFNQQMPQMLQNPEATIHMPRAGPGPIPRSYSSLRSKVSPQSLNQDRNPGPRDQSLATGTGHKRRPDSDEQERNEQERDEQERDEQEQEFITSEENVPNKKRRIEHECDILRIEHECDILKVEVQGGVITRTGRVTTRRLKDDAEIQQLIKSLEEDHYKYIYSHSQRPKFIPEWGNKGTKLALFRNNGLLLLSRNPITRKTEASFNLVKQAIDDQREREERDQRRKRRSLEKKKLSHERKVAHASEAGVTPRQ</sequence>
<feature type="compositionally biased region" description="Acidic residues" evidence="1">
    <location>
        <begin position="1398"/>
        <end position="1409"/>
    </location>
</feature>
<feature type="region of interest" description="Disordered" evidence="1">
    <location>
        <begin position="1535"/>
        <end position="1574"/>
    </location>
</feature>
<dbReference type="EMBL" id="JAQJZL010000009">
    <property type="protein sequence ID" value="KAJ6038170.1"/>
    <property type="molecule type" value="Genomic_DNA"/>
</dbReference>
<feature type="compositionally biased region" description="Basic and acidic residues" evidence="1">
    <location>
        <begin position="1535"/>
        <end position="1544"/>
    </location>
</feature>
<protein>
    <submittedName>
        <fullName evidence="2">Uncharacterized protein</fullName>
    </submittedName>
</protein>
<feature type="compositionally biased region" description="Polar residues" evidence="1">
    <location>
        <begin position="741"/>
        <end position="760"/>
    </location>
</feature>
<keyword evidence="3" id="KW-1185">Reference proteome</keyword>
<evidence type="ECO:0000313" key="3">
    <source>
        <dbReference type="Proteomes" id="UP001219568"/>
    </source>
</evidence>
<feature type="compositionally biased region" description="Low complexity" evidence="1">
    <location>
        <begin position="1216"/>
        <end position="1227"/>
    </location>
</feature>
<evidence type="ECO:0000256" key="1">
    <source>
        <dbReference type="SAM" id="MobiDB-lite"/>
    </source>
</evidence>
<comment type="caution">
    <text evidence="2">The sequence shown here is derived from an EMBL/GenBank/DDBJ whole genome shotgun (WGS) entry which is preliminary data.</text>
</comment>
<evidence type="ECO:0000313" key="2">
    <source>
        <dbReference type="EMBL" id="KAJ6038170.1"/>
    </source>
</evidence>
<feature type="compositionally biased region" description="Polar residues" evidence="1">
    <location>
        <begin position="767"/>
        <end position="784"/>
    </location>
</feature>
<feature type="region of interest" description="Disordered" evidence="1">
    <location>
        <begin position="1081"/>
        <end position="1117"/>
    </location>
</feature>
<feature type="region of interest" description="Disordered" evidence="1">
    <location>
        <begin position="1188"/>
        <end position="1258"/>
    </location>
</feature>
<proteinExistence type="predicted"/>
<feature type="region of interest" description="Disordered" evidence="1">
    <location>
        <begin position="284"/>
        <end position="316"/>
    </location>
</feature>
<feature type="region of interest" description="Disordered" evidence="1">
    <location>
        <begin position="500"/>
        <end position="524"/>
    </location>
</feature>
<feature type="region of interest" description="Disordered" evidence="1">
    <location>
        <begin position="932"/>
        <end position="979"/>
    </location>
</feature>
<feature type="compositionally biased region" description="Polar residues" evidence="1">
    <location>
        <begin position="679"/>
        <end position="731"/>
    </location>
</feature>
<gene>
    <name evidence="2" type="ORF">N7460_007941</name>
</gene>
<feature type="compositionally biased region" description="Basic and acidic residues" evidence="1">
    <location>
        <begin position="1387"/>
        <end position="1397"/>
    </location>
</feature>
<dbReference type="Proteomes" id="UP001219568">
    <property type="component" value="Unassembled WGS sequence"/>
</dbReference>
<feature type="compositionally biased region" description="Polar residues" evidence="1">
    <location>
        <begin position="1351"/>
        <end position="1368"/>
    </location>
</feature>
<reference evidence="2" key="2">
    <citation type="submission" date="2023-01" db="EMBL/GenBank/DDBJ databases">
        <authorList>
            <person name="Petersen C."/>
        </authorList>
    </citation>
    <scope>NUCLEOTIDE SEQUENCE</scope>
    <source>
        <strain evidence="2">IBT 15450</strain>
    </source>
</reference>
<accession>A0AAD6IA07</accession>
<feature type="region of interest" description="Disordered" evidence="1">
    <location>
        <begin position="227"/>
        <end position="261"/>
    </location>
</feature>
<feature type="region of interest" description="Disordered" evidence="1">
    <location>
        <begin position="675"/>
        <end position="815"/>
    </location>
</feature>
<feature type="region of interest" description="Disordered" evidence="1">
    <location>
        <begin position="1337"/>
        <end position="1419"/>
    </location>
</feature>
<feature type="compositionally biased region" description="Basic and acidic residues" evidence="1">
    <location>
        <begin position="630"/>
        <end position="643"/>
    </location>
</feature>
<feature type="compositionally biased region" description="Polar residues" evidence="1">
    <location>
        <begin position="27"/>
        <end position="37"/>
    </location>
</feature>
<feature type="compositionally biased region" description="Polar residues" evidence="1">
    <location>
        <begin position="285"/>
        <end position="305"/>
    </location>
</feature>
<feature type="compositionally biased region" description="Basic residues" evidence="1">
    <location>
        <begin position="1545"/>
        <end position="1558"/>
    </location>
</feature>
<feature type="compositionally biased region" description="Polar residues" evidence="1">
    <location>
        <begin position="937"/>
        <end position="951"/>
    </location>
</feature>